<reference evidence="1" key="1">
    <citation type="journal article" date="2017" name="Nature">
        <title>The sunflower genome provides insights into oil metabolism, flowering and Asterid evolution.</title>
        <authorList>
            <person name="Badouin H."/>
            <person name="Gouzy J."/>
            <person name="Grassa C.J."/>
            <person name="Murat F."/>
            <person name="Staton S.E."/>
            <person name="Cottret L."/>
            <person name="Lelandais-Briere C."/>
            <person name="Owens G.L."/>
            <person name="Carrere S."/>
            <person name="Mayjonade B."/>
            <person name="Legrand L."/>
            <person name="Gill N."/>
            <person name="Kane N.C."/>
            <person name="Bowers J.E."/>
            <person name="Hubner S."/>
            <person name="Bellec A."/>
            <person name="Berard A."/>
            <person name="Berges H."/>
            <person name="Blanchet N."/>
            <person name="Boniface M.C."/>
            <person name="Brunel D."/>
            <person name="Catrice O."/>
            <person name="Chaidir N."/>
            <person name="Claudel C."/>
            <person name="Donnadieu C."/>
            <person name="Faraut T."/>
            <person name="Fievet G."/>
            <person name="Helmstetter N."/>
            <person name="King M."/>
            <person name="Knapp S.J."/>
            <person name="Lai Z."/>
            <person name="Le Paslier M.C."/>
            <person name="Lippi Y."/>
            <person name="Lorenzon L."/>
            <person name="Mandel J.R."/>
            <person name="Marage G."/>
            <person name="Marchand G."/>
            <person name="Marquand E."/>
            <person name="Bret-Mestries E."/>
            <person name="Morien E."/>
            <person name="Nambeesan S."/>
            <person name="Nguyen T."/>
            <person name="Pegot-Espagnet P."/>
            <person name="Pouilly N."/>
            <person name="Raftis F."/>
            <person name="Sallet E."/>
            <person name="Schiex T."/>
            <person name="Thomas J."/>
            <person name="Vandecasteele C."/>
            <person name="Vares D."/>
            <person name="Vear F."/>
            <person name="Vautrin S."/>
            <person name="Crespi M."/>
            <person name="Mangin B."/>
            <person name="Burke J.M."/>
            <person name="Salse J."/>
            <person name="Munos S."/>
            <person name="Vincourt P."/>
            <person name="Rieseberg L.H."/>
            <person name="Langlade N.B."/>
        </authorList>
    </citation>
    <scope>NUCLEOTIDE SEQUENCE</scope>
    <source>
        <tissue evidence="1">Leaves</tissue>
    </source>
</reference>
<sequence>MRPSFLTHQHLKSSSSSSSLQLTAINTHIQPPFFIHLPSIPHMYKGVRS</sequence>
<dbReference type="EMBL" id="MNCJ02000319">
    <property type="protein sequence ID" value="KAF5811286.1"/>
    <property type="molecule type" value="Genomic_DNA"/>
</dbReference>
<proteinExistence type="predicted"/>
<reference evidence="1" key="2">
    <citation type="submission" date="2020-06" db="EMBL/GenBank/DDBJ databases">
        <title>Helianthus annuus Genome sequencing and assembly Release 2.</title>
        <authorList>
            <person name="Gouzy J."/>
            <person name="Langlade N."/>
            <person name="Munos S."/>
        </authorList>
    </citation>
    <scope>NUCLEOTIDE SEQUENCE</scope>
    <source>
        <tissue evidence="1">Leaves</tissue>
    </source>
</reference>
<comment type="caution">
    <text evidence="1">The sequence shown here is derived from an EMBL/GenBank/DDBJ whole genome shotgun (WGS) entry which is preliminary data.</text>
</comment>
<organism evidence="1 2">
    <name type="scientific">Helianthus annuus</name>
    <name type="common">Common sunflower</name>
    <dbReference type="NCBI Taxonomy" id="4232"/>
    <lineage>
        <taxon>Eukaryota</taxon>
        <taxon>Viridiplantae</taxon>
        <taxon>Streptophyta</taxon>
        <taxon>Embryophyta</taxon>
        <taxon>Tracheophyta</taxon>
        <taxon>Spermatophyta</taxon>
        <taxon>Magnoliopsida</taxon>
        <taxon>eudicotyledons</taxon>
        <taxon>Gunneridae</taxon>
        <taxon>Pentapetalae</taxon>
        <taxon>asterids</taxon>
        <taxon>campanulids</taxon>
        <taxon>Asterales</taxon>
        <taxon>Asteraceae</taxon>
        <taxon>Asteroideae</taxon>
        <taxon>Heliantheae alliance</taxon>
        <taxon>Heliantheae</taxon>
        <taxon>Helianthus</taxon>
    </lineage>
</organism>
<keyword evidence="2" id="KW-1185">Reference proteome</keyword>
<dbReference type="Proteomes" id="UP000215914">
    <property type="component" value="Unassembled WGS sequence"/>
</dbReference>
<dbReference type="AlphaFoldDB" id="A0A9K3J9I6"/>
<protein>
    <submittedName>
        <fullName evidence="1">Uncharacterized protein</fullName>
    </submittedName>
</protein>
<evidence type="ECO:0000313" key="1">
    <source>
        <dbReference type="EMBL" id="KAF5811286.1"/>
    </source>
</evidence>
<gene>
    <name evidence="1" type="ORF">HanXRQr2_Chr04g0179691</name>
</gene>
<name>A0A9K3J9I6_HELAN</name>
<dbReference type="Gramene" id="mRNA:HanXRQr2_Chr04g0179691">
    <property type="protein sequence ID" value="CDS:HanXRQr2_Chr04g0179691.1"/>
    <property type="gene ID" value="HanXRQr2_Chr04g0179691"/>
</dbReference>
<accession>A0A9K3J9I6</accession>
<evidence type="ECO:0000313" key="2">
    <source>
        <dbReference type="Proteomes" id="UP000215914"/>
    </source>
</evidence>